<reference evidence="1 2" key="1">
    <citation type="submission" date="2018-03" db="EMBL/GenBank/DDBJ databases">
        <title>Genomic Encyclopedia of Archaeal and Bacterial Type Strains, Phase II (KMG-II): from individual species to whole genera.</title>
        <authorList>
            <person name="Goeker M."/>
        </authorList>
    </citation>
    <scope>NUCLEOTIDE SEQUENCE [LARGE SCALE GENOMIC DNA]</scope>
    <source>
        <strain evidence="1 2">DSM 25027</strain>
    </source>
</reference>
<accession>A0A2T0MF36</accession>
<dbReference type="AlphaFoldDB" id="A0A2T0MF36"/>
<dbReference type="Gene3D" id="2.30.110.10">
    <property type="entry name" value="Electron Transport, Fmn-binding Protein, Chain A"/>
    <property type="match status" value="1"/>
</dbReference>
<dbReference type="EMBL" id="PVYX01000001">
    <property type="protein sequence ID" value="PRX56197.1"/>
    <property type="molecule type" value="Genomic_DNA"/>
</dbReference>
<evidence type="ECO:0000313" key="2">
    <source>
        <dbReference type="Proteomes" id="UP000237640"/>
    </source>
</evidence>
<proteinExistence type="predicted"/>
<evidence type="ECO:0000313" key="1">
    <source>
        <dbReference type="EMBL" id="PRX56197.1"/>
    </source>
</evidence>
<dbReference type="InterPro" id="IPR012349">
    <property type="entry name" value="Split_barrel_FMN-bd"/>
</dbReference>
<dbReference type="SUPFAM" id="SSF50475">
    <property type="entry name" value="FMN-binding split barrel"/>
    <property type="match status" value="1"/>
</dbReference>
<keyword evidence="2" id="KW-1185">Reference proteome</keyword>
<organism evidence="1 2">
    <name type="scientific">Flagellimonas meridianipacifica</name>
    <dbReference type="NCBI Taxonomy" id="1080225"/>
    <lineage>
        <taxon>Bacteria</taxon>
        <taxon>Pseudomonadati</taxon>
        <taxon>Bacteroidota</taxon>
        <taxon>Flavobacteriia</taxon>
        <taxon>Flavobacteriales</taxon>
        <taxon>Flavobacteriaceae</taxon>
        <taxon>Flagellimonas</taxon>
    </lineage>
</organism>
<gene>
    <name evidence="1" type="ORF">CLV81_0189</name>
</gene>
<dbReference type="InterPro" id="IPR024747">
    <property type="entry name" value="Pyridox_Oxase-rel"/>
</dbReference>
<name>A0A2T0MF36_9FLAO</name>
<comment type="caution">
    <text evidence="1">The sequence shown here is derived from an EMBL/GenBank/DDBJ whole genome shotgun (WGS) entry which is preliminary data.</text>
</comment>
<protein>
    <recommendedName>
        <fullName evidence="3">Flavin mononucleotide-binding protein</fullName>
    </recommendedName>
</protein>
<sequence length="171" mass="19732">MADVWCLVKILDFKENERKVMIKSLRTKEGIRLLRDNYIGHLAFISQGNPYVVPITYYYDETSNSILGYSAEGHKMNAMRENRSVSLEVDEISSVNNWRSILAHGVFEELQGSEAKFLLHRFAQGVKNIILRKEKIIPKSISEFSSKMNSPETPIVFRIRIVEITGKQRKP</sequence>
<evidence type="ECO:0008006" key="3">
    <source>
        <dbReference type="Google" id="ProtNLM"/>
    </source>
</evidence>
<dbReference type="Pfam" id="PF12900">
    <property type="entry name" value="Pyridox_ox_2"/>
    <property type="match status" value="1"/>
</dbReference>
<dbReference type="Proteomes" id="UP000237640">
    <property type="component" value="Unassembled WGS sequence"/>
</dbReference>